<dbReference type="InterPro" id="IPR018389">
    <property type="entry name" value="DctP_fam"/>
</dbReference>
<dbReference type="InterPro" id="IPR004682">
    <property type="entry name" value="TRAP_DctP"/>
</dbReference>
<dbReference type="Pfam" id="PF03480">
    <property type="entry name" value="DctP"/>
    <property type="match status" value="1"/>
</dbReference>
<dbReference type="Gene3D" id="3.40.190.170">
    <property type="entry name" value="Bacterial extracellular solute-binding protein, family 7"/>
    <property type="match status" value="1"/>
</dbReference>
<evidence type="ECO:0000256" key="2">
    <source>
        <dbReference type="SAM" id="SignalP"/>
    </source>
</evidence>
<sequence length="336" mass="37431">MKKGKVLFMMLGFVLLTIVTACGGNESANAGEANGEETYSFRVSLVTPPSHGWTVTATKFNEELQALSNGRMEVQVFPSEQLGSEADMVQQMEIGTLDFGFITNAYMSTRSESLNAWFMPFLFEDLEEASQARRSEEARKMLDELEAQGLVGLDFSFAGERHVLMKDGAIQSPEDLKGKKLRIIGNPVMQEFWTELGVSPTPMPLGEVYSSLQTGVIDGIDIDLDALVSLNLQEISKDLTLTKQMAFPSVVVMSQKVFDSLSVEDQQIVKEAIEAAVDWGVEDAIQREKENLEFLQQAGLNIIDDFDTTSFKPVQEQIYTKYSSNELIQTFIEKNQ</sequence>
<dbReference type="PANTHER" id="PTHR33376">
    <property type="match status" value="1"/>
</dbReference>
<feature type="chain" id="PRO_5046319616" evidence="2">
    <location>
        <begin position="22"/>
        <end position="336"/>
    </location>
</feature>
<dbReference type="NCBIfam" id="TIGR00787">
    <property type="entry name" value="dctP"/>
    <property type="match status" value="1"/>
</dbReference>
<dbReference type="EMBL" id="JBHLTR010000013">
    <property type="protein sequence ID" value="MFC0559460.1"/>
    <property type="molecule type" value="Genomic_DNA"/>
</dbReference>
<proteinExistence type="predicted"/>
<organism evidence="3 4">
    <name type="scientific">Halalkalibacter alkalisediminis</name>
    <dbReference type="NCBI Taxonomy" id="935616"/>
    <lineage>
        <taxon>Bacteria</taxon>
        <taxon>Bacillati</taxon>
        <taxon>Bacillota</taxon>
        <taxon>Bacilli</taxon>
        <taxon>Bacillales</taxon>
        <taxon>Bacillaceae</taxon>
        <taxon>Halalkalibacter</taxon>
    </lineage>
</organism>
<reference evidence="3 4" key="1">
    <citation type="submission" date="2024-09" db="EMBL/GenBank/DDBJ databases">
        <authorList>
            <person name="Sun Q."/>
            <person name="Mori K."/>
        </authorList>
    </citation>
    <scope>NUCLEOTIDE SEQUENCE [LARGE SCALE GENOMIC DNA]</scope>
    <source>
        <strain evidence="3 4">NCAIM B.02301</strain>
    </source>
</reference>
<dbReference type="PROSITE" id="PS51257">
    <property type="entry name" value="PROKAR_LIPOPROTEIN"/>
    <property type="match status" value="1"/>
</dbReference>
<protein>
    <submittedName>
        <fullName evidence="3">TRAP transporter substrate-binding protein</fullName>
    </submittedName>
</protein>
<keyword evidence="4" id="KW-1185">Reference proteome</keyword>
<gene>
    <name evidence="3" type="ORF">ACFFH4_10405</name>
</gene>
<evidence type="ECO:0000313" key="4">
    <source>
        <dbReference type="Proteomes" id="UP001589833"/>
    </source>
</evidence>
<dbReference type="Proteomes" id="UP001589833">
    <property type="component" value="Unassembled WGS sequence"/>
</dbReference>
<dbReference type="CDD" id="cd13603">
    <property type="entry name" value="PBP2_TRAP_Siap_TeaA_like"/>
    <property type="match status" value="1"/>
</dbReference>
<dbReference type="PANTHER" id="PTHR33376:SF2">
    <property type="entry name" value="DICARBOXYLATE-BINDING PERIPLASMIC PROTEIN"/>
    <property type="match status" value="1"/>
</dbReference>
<dbReference type="InterPro" id="IPR038404">
    <property type="entry name" value="TRAP_DctP_sf"/>
</dbReference>
<evidence type="ECO:0000313" key="3">
    <source>
        <dbReference type="EMBL" id="MFC0559460.1"/>
    </source>
</evidence>
<feature type="signal peptide" evidence="2">
    <location>
        <begin position="1"/>
        <end position="21"/>
    </location>
</feature>
<dbReference type="RefSeq" id="WP_273841558.1">
    <property type="nucleotide sequence ID" value="NZ_JAQQWT010000004.1"/>
</dbReference>
<dbReference type="NCBIfam" id="NF037995">
    <property type="entry name" value="TRAP_S1"/>
    <property type="match status" value="1"/>
</dbReference>
<name>A0ABV6NFB6_9BACI</name>
<comment type="caution">
    <text evidence="3">The sequence shown here is derived from an EMBL/GenBank/DDBJ whole genome shotgun (WGS) entry which is preliminary data.</text>
</comment>
<accession>A0ABV6NFB6</accession>
<evidence type="ECO:0000256" key="1">
    <source>
        <dbReference type="ARBA" id="ARBA00022729"/>
    </source>
</evidence>
<dbReference type="PIRSF" id="PIRSF006470">
    <property type="entry name" value="DctB"/>
    <property type="match status" value="1"/>
</dbReference>
<keyword evidence="1 2" id="KW-0732">Signal</keyword>